<evidence type="ECO:0000313" key="2">
    <source>
        <dbReference type="Proteomes" id="UP001469749"/>
    </source>
</evidence>
<comment type="caution">
    <text evidence="1">The sequence shown here is derived from an EMBL/GenBank/DDBJ whole genome shotgun (WGS) entry which is preliminary data.</text>
</comment>
<evidence type="ECO:0000313" key="1">
    <source>
        <dbReference type="EMBL" id="MEQ2363905.1"/>
    </source>
</evidence>
<organism evidence="1 2">
    <name type="scientific">Coprococcus intestinihominis</name>
    <dbReference type="NCBI Taxonomy" id="3133154"/>
    <lineage>
        <taxon>Bacteria</taxon>
        <taxon>Bacillati</taxon>
        <taxon>Bacillota</taxon>
        <taxon>Clostridia</taxon>
        <taxon>Lachnospirales</taxon>
        <taxon>Lachnospiraceae</taxon>
        <taxon>Coprococcus</taxon>
    </lineage>
</organism>
<reference evidence="1 2" key="1">
    <citation type="submission" date="2024-03" db="EMBL/GenBank/DDBJ databases">
        <title>Human intestinal bacterial collection.</title>
        <authorList>
            <person name="Pauvert C."/>
            <person name="Hitch T.C.A."/>
            <person name="Clavel T."/>
        </authorList>
    </citation>
    <scope>NUCLEOTIDE SEQUENCE [LARGE SCALE GENOMIC DNA]</scope>
    <source>
        <strain evidence="1 2">CLA-AA-H190</strain>
    </source>
</reference>
<proteinExistence type="predicted"/>
<gene>
    <name evidence="1" type="ORF">WMO25_02195</name>
</gene>
<dbReference type="Proteomes" id="UP001469749">
    <property type="component" value="Unassembled WGS sequence"/>
</dbReference>
<name>A0ABV1B0D7_9FIRM</name>
<dbReference type="EMBL" id="JBBMEK010000014">
    <property type="protein sequence ID" value="MEQ2363905.1"/>
    <property type="molecule type" value="Genomic_DNA"/>
</dbReference>
<dbReference type="Pfam" id="PF16784">
    <property type="entry name" value="HNHc_6"/>
    <property type="match status" value="1"/>
</dbReference>
<accession>A0ABV1B0D7</accession>
<sequence>MKVEVICSIKGVKEDMDGTQMLIQAKNANVANYIIEHCISMGRLVIMDGRFISPEQRKKAYATERDIAEYCGYMSKDEKAYVHEALKAECEKAYRKEAFSLSDCTMDTARDYIAFLLEYAIQNGIPLTDNLTNRAEEIDRALIACIKHRKCCLCGREGEIHHVDAIGMGNDRRKYDDSGSRIMCLCRTHHTEYHKIGREDFEKKYKVYGIERWRTHA</sequence>
<keyword evidence="2" id="KW-1185">Reference proteome</keyword>
<protein>
    <submittedName>
        <fullName evidence="1">HNHc nuclease</fullName>
    </submittedName>
</protein>
<dbReference type="InterPro" id="IPR041242">
    <property type="entry name" value="HNHc_6"/>
</dbReference>